<evidence type="ECO:0000256" key="6">
    <source>
        <dbReference type="ARBA" id="ARBA00022603"/>
    </source>
</evidence>
<keyword evidence="7 15" id="KW-0808">Transferase</keyword>
<dbReference type="GO" id="GO:0008270">
    <property type="term" value="F:zinc ion binding"/>
    <property type="evidence" value="ECO:0007669"/>
    <property type="project" value="UniProtKB-KW"/>
</dbReference>
<dbReference type="SUPFAM" id="SSF53335">
    <property type="entry name" value="S-adenosyl-L-methionine-dependent methyltransferases"/>
    <property type="match status" value="1"/>
</dbReference>
<evidence type="ECO:0000256" key="16">
    <source>
        <dbReference type="SAM" id="MobiDB-lite"/>
    </source>
</evidence>
<evidence type="ECO:0000256" key="4">
    <source>
        <dbReference type="ARBA" id="ARBA00022490"/>
    </source>
</evidence>
<organism evidence="19 20">
    <name type="scientific">Fonsecaea erecta</name>
    <dbReference type="NCBI Taxonomy" id="1367422"/>
    <lineage>
        <taxon>Eukaryota</taxon>
        <taxon>Fungi</taxon>
        <taxon>Dikarya</taxon>
        <taxon>Ascomycota</taxon>
        <taxon>Pezizomycotina</taxon>
        <taxon>Eurotiomycetes</taxon>
        <taxon>Chaetothyriomycetidae</taxon>
        <taxon>Chaetothyriales</taxon>
        <taxon>Herpotrichiellaceae</taxon>
        <taxon>Fonsecaea</taxon>
    </lineage>
</organism>
<comment type="catalytic activity">
    <reaction evidence="13">
        <text>L-arginyl-[protein] + 2 S-adenosyl-L-methionine = N(omega),N(omega)-dimethyl-L-arginyl-[protein] + 2 S-adenosyl-L-homocysteine + 2 H(+)</text>
        <dbReference type="Rhea" id="RHEA:48096"/>
        <dbReference type="Rhea" id="RHEA-COMP:10532"/>
        <dbReference type="Rhea" id="RHEA-COMP:11991"/>
        <dbReference type="ChEBI" id="CHEBI:15378"/>
        <dbReference type="ChEBI" id="CHEBI:29965"/>
        <dbReference type="ChEBI" id="CHEBI:57856"/>
        <dbReference type="ChEBI" id="CHEBI:59789"/>
        <dbReference type="ChEBI" id="CHEBI:61897"/>
        <dbReference type="EC" id="2.1.1.319"/>
    </reaction>
    <physiologicalReaction direction="left-to-right" evidence="13">
        <dbReference type="Rhea" id="RHEA:48097"/>
    </physiologicalReaction>
</comment>
<evidence type="ECO:0000256" key="7">
    <source>
        <dbReference type="ARBA" id="ARBA00022679"/>
    </source>
</evidence>
<dbReference type="OrthoDB" id="7848332at2759"/>
<dbReference type="GO" id="GO:0032259">
    <property type="term" value="P:methylation"/>
    <property type="evidence" value="ECO:0007669"/>
    <property type="project" value="UniProtKB-KW"/>
</dbReference>
<dbReference type="InterPro" id="IPR029063">
    <property type="entry name" value="SAM-dependent_MTases_sf"/>
</dbReference>
<evidence type="ECO:0000256" key="5">
    <source>
        <dbReference type="ARBA" id="ARBA00022553"/>
    </source>
</evidence>
<reference evidence="19 20" key="1">
    <citation type="submission" date="2016-04" db="EMBL/GenBank/DDBJ databases">
        <title>Draft genome of Fonsecaea erecta CBS 125763.</title>
        <authorList>
            <person name="Weiss V.A."/>
            <person name="Vicente V.A."/>
            <person name="Raittz R.T."/>
            <person name="Moreno L.F."/>
            <person name="De Souza E.M."/>
            <person name="Pedrosa F.O."/>
            <person name="Steffens M.B."/>
            <person name="Faoro H."/>
            <person name="Tadra-Sfeir M.Z."/>
            <person name="Najafzadeh M.J."/>
            <person name="Felipe M.S."/>
            <person name="Teixeira M."/>
            <person name="Sun J."/>
            <person name="Xi L."/>
            <person name="Gomes R."/>
            <person name="De Azevedo C.M."/>
            <person name="Salgado C.G."/>
            <person name="Da Silva M.B."/>
            <person name="Nascimento M.F."/>
            <person name="Queiroz-Telles F."/>
            <person name="Attili D.S."/>
            <person name="Gorbushina A."/>
        </authorList>
    </citation>
    <scope>NUCLEOTIDE SEQUENCE [LARGE SCALE GENOMIC DNA]</scope>
    <source>
        <strain evidence="19 20">CBS 125763</strain>
    </source>
</reference>
<keyword evidence="4" id="KW-0963">Cytoplasm</keyword>
<dbReference type="InterPro" id="IPR055135">
    <property type="entry name" value="PRMT_dom"/>
</dbReference>
<dbReference type="FunFam" id="3.40.50.150:FF:000034">
    <property type="entry name" value="Protein arginine N-methyltransferase 3"/>
    <property type="match status" value="1"/>
</dbReference>
<dbReference type="EMBL" id="LVYI01000005">
    <property type="protein sequence ID" value="OAP59212.1"/>
    <property type="molecule type" value="Genomic_DNA"/>
</dbReference>
<dbReference type="Pfam" id="PF21137">
    <property type="entry name" value="ANM3_C2H2_Zf"/>
    <property type="match status" value="1"/>
</dbReference>
<sequence>MATSTEPHMDGASDSSSLSDPLDTTNDEGWEDIEQDEEPMTVVSLLDATTFPSAQSMLAHCRDSRGLDIWKLRQEFDLDYLGLVRLVNYIRSEVKAGNSLPDVSSKALFDDEKYLKPVLEDDALLYSLDDVFEESVNPAPLSEVEQLREQLATLQSQFFAYREQVQNAMLDRFGQADPPQVSSATLNGAAVDAGNRGRSQAEQFDKDYFQSYSYNAIHESMIKDRIRTDSYRDFIYDHKHLFKDKVVLDVGCGTGILSMFCAKAGAKLVIAVDNSGIIDKARENVFTNGLQDIVKCVRGKIEEVTLPVPKVDVIVSEWMGYCLLYESMLDSVIYARDKYLAADGLMVPSHATLRIAPLADSDLKASHIDFWRDVYGFDMTAMLEKAHEEALVRVADEKELAGESVAFLELDLHQTTVDDLTFTKPFRTTWRDGFKLLEGFVVWFDIFFNTSRSESVPPGMTAAEAKAKGVVSFSTGPHSEATHWQQGIFLVKDPVDEFSAGDSLAGEVTYLKKQGQERSLDIDIAWRKESVGRKERERVTKQRWILD</sequence>
<keyword evidence="20" id="KW-1185">Reference proteome</keyword>
<dbReference type="GO" id="GO:0005634">
    <property type="term" value="C:nucleus"/>
    <property type="evidence" value="ECO:0007669"/>
    <property type="project" value="UniProtKB-SubCell"/>
</dbReference>
<evidence type="ECO:0000256" key="10">
    <source>
        <dbReference type="ARBA" id="ARBA00022771"/>
    </source>
</evidence>
<dbReference type="SUPFAM" id="SSF57667">
    <property type="entry name" value="beta-beta-alpha zinc fingers"/>
    <property type="match status" value="1"/>
</dbReference>
<keyword evidence="8 15" id="KW-0949">S-adenosyl-L-methionine</keyword>
<dbReference type="InterPro" id="IPR036236">
    <property type="entry name" value="Znf_C2H2_sf"/>
</dbReference>
<evidence type="ECO:0000256" key="3">
    <source>
        <dbReference type="ARBA" id="ARBA00011925"/>
    </source>
</evidence>
<dbReference type="Gene3D" id="3.40.50.150">
    <property type="entry name" value="Vaccinia Virus protein VP39"/>
    <property type="match status" value="1"/>
</dbReference>
<keyword evidence="11" id="KW-0862">Zinc</keyword>
<evidence type="ECO:0000313" key="19">
    <source>
        <dbReference type="EMBL" id="OAP59212.1"/>
    </source>
</evidence>
<protein>
    <recommendedName>
        <fullName evidence="3">type I protein arginine methyltransferase</fullName>
        <ecNumber evidence="3">2.1.1.319</ecNumber>
    </recommendedName>
</protein>
<feature type="compositionally biased region" description="Low complexity" evidence="16">
    <location>
        <begin position="13"/>
        <end position="23"/>
    </location>
</feature>
<evidence type="ECO:0000259" key="18">
    <source>
        <dbReference type="Pfam" id="PF22528"/>
    </source>
</evidence>
<accession>A0A178ZHU2</accession>
<dbReference type="PROSITE" id="PS51678">
    <property type="entry name" value="SAM_MT_PRMT"/>
    <property type="match status" value="1"/>
</dbReference>
<dbReference type="GO" id="GO:0005829">
    <property type="term" value="C:cytosol"/>
    <property type="evidence" value="ECO:0007669"/>
    <property type="project" value="UniProtKB-SubCell"/>
</dbReference>
<evidence type="ECO:0000256" key="1">
    <source>
        <dbReference type="ARBA" id="ARBA00004123"/>
    </source>
</evidence>
<dbReference type="PANTHER" id="PTHR11006">
    <property type="entry name" value="PROTEIN ARGININE N-METHYLTRANSFERASE"/>
    <property type="match status" value="1"/>
</dbReference>
<feature type="region of interest" description="Disordered" evidence="16">
    <location>
        <begin position="1"/>
        <end position="29"/>
    </location>
</feature>
<dbReference type="GeneID" id="30010678"/>
<evidence type="ECO:0000256" key="12">
    <source>
        <dbReference type="ARBA" id="ARBA00023242"/>
    </source>
</evidence>
<dbReference type="PANTHER" id="PTHR11006:SF116">
    <property type="entry name" value="PROTEIN METHYLTRANSFERASE"/>
    <property type="match status" value="1"/>
</dbReference>
<evidence type="ECO:0000256" key="2">
    <source>
        <dbReference type="ARBA" id="ARBA00004514"/>
    </source>
</evidence>
<dbReference type="Gene3D" id="2.70.160.11">
    <property type="entry name" value="Hnrnp arginine n-methyltransferase1"/>
    <property type="match status" value="1"/>
</dbReference>
<evidence type="ECO:0000256" key="13">
    <source>
        <dbReference type="ARBA" id="ARBA00047384"/>
    </source>
</evidence>
<dbReference type="CDD" id="cd02440">
    <property type="entry name" value="AdoMet_MTases"/>
    <property type="match status" value="1"/>
</dbReference>
<keyword evidence="9" id="KW-0479">Metal-binding</keyword>
<feature type="domain" description="Protein arginine N-methyltransferase 3-like C2H2 zinc finger" evidence="17">
    <location>
        <begin position="73"/>
        <end position="117"/>
    </location>
</feature>
<evidence type="ECO:0000259" key="17">
    <source>
        <dbReference type="Pfam" id="PF21137"/>
    </source>
</evidence>
<evidence type="ECO:0000313" key="20">
    <source>
        <dbReference type="Proteomes" id="UP000078343"/>
    </source>
</evidence>
<dbReference type="Proteomes" id="UP000078343">
    <property type="component" value="Unassembled WGS sequence"/>
</dbReference>
<dbReference type="FunFam" id="2.70.160.11:FF:000016">
    <property type="entry name" value="Protein arginine methyltransferase RmtB"/>
    <property type="match status" value="1"/>
</dbReference>
<dbReference type="InterPro" id="IPR049482">
    <property type="entry name" value="ANM3-like_C2H2_Zf"/>
</dbReference>
<dbReference type="STRING" id="1367422.A0A178ZHU2"/>
<evidence type="ECO:0000256" key="14">
    <source>
        <dbReference type="ARBA" id="ARBA00049303"/>
    </source>
</evidence>
<evidence type="ECO:0000256" key="15">
    <source>
        <dbReference type="PROSITE-ProRule" id="PRU01015"/>
    </source>
</evidence>
<name>A0A178ZHU2_9EURO</name>
<proteinExistence type="predicted"/>
<feature type="domain" description="Protein arginine N-methyltransferase" evidence="18">
    <location>
        <begin position="350"/>
        <end position="530"/>
    </location>
</feature>
<dbReference type="GO" id="GO:0042054">
    <property type="term" value="F:histone methyltransferase activity"/>
    <property type="evidence" value="ECO:0007669"/>
    <property type="project" value="TreeGrafter"/>
</dbReference>
<dbReference type="RefSeq" id="XP_018692579.1">
    <property type="nucleotide sequence ID" value="XM_018838019.1"/>
</dbReference>
<dbReference type="AlphaFoldDB" id="A0A178ZHU2"/>
<keyword evidence="6 15" id="KW-0489">Methyltransferase</keyword>
<comment type="subcellular location">
    <subcellularLocation>
        <location evidence="2">Cytoplasm</location>
        <location evidence="2">Cytosol</location>
    </subcellularLocation>
    <subcellularLocation>
        <location evidence="1">Nucleus</location>
    </subcellularLocation>
</comment>
<gene>
    <name evidence="19" type="ORF">AYL99_06510</name>
</gene>
<evidence type="ECO:0000256" key="9">
    <source>
        <dbReference type="ARBA" id="ARBA00022723"/>
    </source>
</evidence>
<dbReference type="Pfam" id="PF06325">
    <property type="entry name" value="PrmA"/>
    <property type="match status" value="1"/>
</dbReference>
<dbReference type="InterPro" id="IPR025799">
    <property type="entry name" value="Arg_MeTrfase"/>
</dbReference>
<dbReference type="GO" id="GO:0035242">
    <property type="term" value="F:protein-arginine omega-N asymmetric methyltransferase activity"/>
    <property type="evidence" value="ECO:0007669"/>
    <property type="project" value="UniProtKB-EC"/>
</dbReference>
<dbReference type="EC" id="2.1.1.319" evidence="3"/>
<evidence type="ECO:0000256" key="11">
    <source>
        <dbReference type="ARBA" id="ARBA00022833"/>
    </source>
</evidence>
<keyword evidence="5" id="KW-0597">Phosphoprotein</keyword>
<comment type="catalytic activity">
    <reaction evidence="14">
        <text>L-arginyl-[protein] + S-adenosyl-L-methionine = N(omega)-methyl-L-arginyl-[protein] + S-adenosyl-L-homocysteine + H(+)</text>
        <dbReference type="Rhea" id="RHEA:48100"/>
        <dbReference type="Rhea" id="RHEA-COMP:10532"/>
        <dbReference type="Rhea" id="RHEA-COMP:11990"/>
        <dbReference type="ChEBI" id="CHEBI:15378"/>
        <dbReference type="ChEBI" id="CHEBI:29965"/>
        <dbReference type="ChEBI" id="CHEBI:57856"/>
        <dbReference type="ChEBI" id="CHEBI:59789"/>
        <dbReference type="ChEBI" id="CHEBI:65280"/>
    </reaction>
    <physiologicalReaction direction="left-to-right" evidence="14">
        <dbReference type="Rhea" id="RHEA:48101"/>
    </physiologicalReaction>
</comment>
<evidence type="ECO:0000256" key="8">
    <source>
        <dbReference type="ARBA" id="ARBA00022691"/>
    </source>
</evidence>
<keyword evidence="10" id="KW-0863">Zinc-finger</keyword>
<comment type="caution">
    <text evidence="19">The sequence shown here is derived from an EMBL/GenBank/DDBJ whole genome shotgun (WGS) entry which is preliminary data.</text>
</comment>
<keyword evidence="12" id="KW-0539">Nucleus</keyword>
<dbReference type="Pfam" id="PF22528">
    <property type="entry name" value="PRMT_C"/>
    <property type="match status" value="1"/>
</dbReference>